<dbReference type="SUPFAM" id="SSF101936">
    <property type="entry name" value="DNA-binding pseudobarrel domain"/>
    <property type="match status" value="1"/>
</dbReference>
<proteinExistence type="predicted"/>
<evidence type="ECO:0008006" key="7">
    <source>
        <dbReference type="Google" id="ProtNLM"/>
    </source>
</evidence>
<evidence type="ECO:0000256" key="4">
    <source>
        <dbReference type="ARBA" id="ARBA00023163"/>
    </source>
</evidence>
<evidence type="ECO:0000256" key="5">
    <source>
        <dbReference type="ARBA" id="ARBA00023242"/>
    </source>
</evidence>
<name>A0A0B2RSD8_GLYSO</name>
<accession>A0A0B2RSD8</accession>
<keyword evidence="3" id="KW-0238">DNA-binding</keyword>
<reference evidence="6" key="1">
    <citation type="submission" date="2014-07" db="EMBL/GenBank/DDBJ databases">
        <title>Identification of a novel salt tolerance gene in wild soybean by whole-genome sequencing.</title>
        <authorList>
            <person name="Lam H.-M."/>
            <person name="Qi X."/>
            <person name="Li M.-W."/>
            <person name="Liu X."/>
            <person name="Xie M."/>
            <person name="Ni M."/>
            <person name="Xu X."/>
        </authorList>
    </citation>
    <scope>NUCLEOTIDE SEQUENCE [LARGE SCALE GENOMIC DNA]</scope>
    <source>
        <tissue evidence="6">Root</tissue>
    </source>
</reference>
<keyword evidence="5" id="KW-0539">Nucleus</keyword>
<dbReference type="Proteomes" id="UP000053555">
    <property type="component" value="Unassembled WGS sequence"/>
</dbReference>
<gene>
    <name evidence="6" type="ORF">glysoja_043958</name>
</gene>
<dbReference type="AlphaFoldDB" id="A0A0B2RSD8"/>
<dbReference type="GO" id="GO:0005634">
    <property type="term" value="C:nucleus"/>
    <property type="evidence" value="ECO:0007669"/>
    <property type="project" value="UniProtKB-SubCell"/>
</dbReference>
<protein>
    <recommendedName>
        <fullName evidence="7">TF-B3 domain-containing protein</fullName>
    </recommendedName>
</protein>
<keyword evidence="4" id="KW-0804">Transcription</keyword>
<comment type="subcellular location">
    <subcellularLocation>
        <location evidence="1">Nucleus</location>
    </subcellularLocation>
</comment>
<sequence>MLGAPGPLRLLNCAMTHVNAYGQHMTILRRFGPPLQWNVVVVDGGVRRRYVVQPWYQFLADNDFSHGDEVSFYYRTIDKIWEIVIRRR</sequence>
<evidence type="ECO:0000313" key="6">
    <source>
        <dbReference type="EMBL" id="KHN35263.1"/>
    </source>
</evidence>
<dbReference type="InterPro" id="IPR015300">
    <property type="entry name" value="DNA-bd_pseudobarrel_sf"/>
</dbReference>
<evidence type="ECO:0000256" key="1">
    <source>
        <dbReference type="ARBA" id="ARBA00004123"/>
    </source>
</evidence>
<dbReference type="GO" id="GO:0003677">
    <property type="term" value="F:DNA binding"/>
    <property type="evidence" value="ECO:0007669"/>
    <property type="project" value="UniProtKB-KW"/>
</dbReference>
<organism evidence="6">
    <name type="scientific">Glycine soja</name>
    <name type="common">Wild soybean</name>
    <dbReference type="NCBI Taxonomy" id="3848"/>
    <lineage>
        <taxon>Eukaryota</taxon>
        <taxon>Viridiplantae</taxon>
        <taxon>Streptophyta</taxon>
        <taxon>Embryophyta</taxon>
        <taxon>Tracheophyta</taxon>
        <taxon>Spermatophyta</taxon>
        <taxon>Magnoliopsida</taxon>
        <taxon>eudicotyledons</taxon>
        <taxon>Gunneridae</taxon>
        <taxon>Pentapetalae</taxon>
        <taxon>rosids</taxon>
        <taxon>fabids</taxon>
        <taxon>Fabales</taxon>
        <taxon>Fabaceae</taxon>
        <taxon>Papilionoideae</taxon>
        <taxon>50 kb inversion clade</taxon>
        <taxon>NPAAA clade</taxon>
        <taxon>indigoferoid/millettioid clade</taxon>
        <taxon>Phaseoleae</taxon>
        <taxon>Glycine</taxon>
        <taxon>Glycine subgen. Soja</taxon>
    </lineage>
</organism>
<keyword evidence="2" id="KW-0805">Transcription regulation</keyword>
<evidence type="ECO:0000256" key="3">
    <source>
        <dbReference type="ARBA" id="ARBA00023125"/>
    </source>
</evidence>
<dbReference type="EMBL" id="KN648632">
    <property type="protein sequence ID" value="KHN35263.1"/>
    <property type="molecule type" value="Genomic_DNA"/>
</dbReference>
<evidence type="ECO:0000256" key="2">
    <source>
        <dbReference type="ARBA" id="ARBA00023015"/>
    </source>
</evidence>